<keyword evidence="3 5" id="KW-0456">Lyase</keyword>
<dbReference type="RefSeq" id="WP_306884245.1">
    <property type="nucleotide sequence ID" value="NZ_JAUSUL010000001.1"/>
</dbReference>
<comment type="catalytic activity">
    <reaction evidence="4 5">
        <text>an aliphatic primary amide = an aliphatic nitrile + H2O</text>
        <dbReference type="Rhea" id="RHEA:12673"/>
        <dbReference type="ChEBI" id="CHEBI:15377"/>
        <dbReference type="ChEBI" id="CHEBI:65285"/>
        <dbReference type="ChEBI" id="CHEBI:80291"/>
        <dbReference type="EC" id="4.2.1.84"/>
    </reaction>
</comment>
<dbReference type="GO" id="GO:0046914">
    <property type="term" value="F:transition metal ion binding"/>
    <property type="evidence" value="ECO:0007669"/>
    <property type="project" value="InterPro"/>
</dbReference>
<dbReference type="InterPro" id="IPR042262">
    <property type="entry name" value="CN_hydtase_beta_C"/>
</dbReference>
<dbReference type="EC" id="4.2.1.84" evidence="5"/>
<keyword evidence="9" id="KW-1185">Reference proteome</keyword>
<evidence type="ECO:0000313" key="8">
    <source>
        <dbReference type="EMBL" id="MDQ0314467.1"/>
    </source>
</evidence>
<name>A0AAE3VM39_9HYPH</name>
<evidence type="ECO:0000259" key="6">
    <source>
        <dbReference type="Pfam" id="PF02211"/>
    </source>
</evidence>
<dbReference type="Proteomes" id="UP001229244">
    <property type="component" value="Unassembled WGS sequence"/>
</dbReference>
<dbReference type="NCBIfam" id="TIGR03888">
    <property type="entry name" value="nitrile_beta"/>
    <property type="match status" value="1"/>
</dbReference>
<comment type="function">
    <text evidence="1 5">NHase catalyzes the hydration of various nitrile compounds to the corresponding amides.</text>
</comment>
<comment type="caution">
    <text evidence="8">The sequence shown here is derived from an EMBL/GenBank/DDBJ whole genome shotgun (WGS) entry which is preliminary data.</text>
</comment>
<accession>A0AAE3VM39</accession>
<evidence type="ECO:0000256" key="1">
    <source>
        <dbReference type="ARBA" id="ARBA00004042"/>
    </source>
</evidence>
<proteinExistence type="inferred from homology"/>
<evidence type="ECO:0000259" key="7">
    <source>
        <dbReference type="Pfam" id="PF21006"/>
    </source>
</evidence>
<dbReference type="GO" id="GO:0018822">
    <property type="term" value="F:nitrile hydratase activity"/>
    <property type="evidence" value="ECO:0007669"/>
    <property type="project" value="UniProtKB-EC"/>
</dbReference>
<evidence type="ECO:0000256" key="2">
    <source>
        <dbReference type="ARBA" id="ARBA00009098"/>
    </source>
</evidence>
<dbReference type="AlphaFoldDB" id="A0AAE3VM39"/>
<dbReference type="InterPro" id="IPR003168">
    <property type="entry name" value="Nitrile_hydratase_bsu"/>
</dbReference>
<sequence>MEGPQDLGGKMGFGPISPEPETEEPLFHAAWEPRVLGVTLCCGALGYWSLDGMRHARESLPPATYLSASYYQIWAYALENMLIANGELSEEELRLGRMRAPGRAQSKKLPAAKVPTVLRTGGPTLRETGAEPGFAVGDRVRTRNMHPDGHTRLPSYARDKTGTITARHGCHVLPDSNAHGRGEQPEWLYTVNFDGRTLWGDDGDPNVTVSIDAWESYLDHAE</sequence>
<reference evidence="8" key="1">
    <citation type="submission" date="2023-07" db="EMBL/GenBank/DDBJ databases">
        <title>Genomic Encyclopedia of Type Strains, Phase IV (KMG-IV): sequencing the most valuable type-strain genomes for metagenomic binning, comparative biology and taxonomic classification.</title>
        <authorList>
            <person name="Goeker M."/>
        </authorList>
    </citation>
    <scope>NUCLEOTIDE SEQUENCE</scope>
    <source>
        <strain evidence="8">DSM 21202</strain>
    </source>
</reference>
<dbReference type="InterPro" id="IPR008990">
    <property type="entry name" value="Elect_transpt_acc-like_dom_sf"/>
</dbReference>
<dbReference type="EMBL" id="JAUSUL010000001">
    <property type="protein sequence ID" value="MDQ0314467.1"/>
    <property type="molecule type" value="Genomic_DNA"/>
</dbReference>
<evidence type="ECO:0000256" key="3">
    <source>
        <dbReference type="ARBA" id="ARBA00023239"/>
    </source>
</evidence>
<comment type="similarity">
    <text evidence="2 5">Belongs to the nitrile hydratase subunit beta family.</text>
</comment>
<dbReference type="Pfam" id="PF02211">
    <property type="entry name" value="NHase_beta_C"/>
    <property type="match status" value="1"/>
</dbReference>
<protein>
    <recommendedName>
        <fullName evidence="5">Nitrile hydratase subunit beta</fullName>
        <shortName evidence="5">NHase</shortName>
        <ecNumber evidence="5">4.2.1.84</ecNumber>
    </recommendedName>
</protein>
<feature type="domain" description="Nitrile hydratase beta subunit" evidence="6">
    <location>
        <begin position="124"/>
        <end position="219"/>
    </location>
</feature>
<dbReference type="SUPFAM" id="SSF50090">
    <property type="entry name" value="Electron transport accessory proteins"/>
    <property type="match status" value="1"/>
</dbReference>
<evidence type="ECO:0000256" key="5">
    <source>
        <dbReference type="PIRNR" id="PIRNR001427"/>
    </source>
</evidence>
<dbReference type="Gene3D" id="1.10.472.20">
    <property type="entry name" value="Nitrile hydratase, beta subunit"/>
    <property type="match status" value="1"/>
</dbReference>
<dbReference type="InterPro" id="IPR024690">
    <property type="entry name" value="CN_hydtase_beta_dom_C"/>
</dbReference>
<dbReference type="Gene3D" id="2.30.30.50">
    <property type="match status" value="1"/>
</dbReference>
<organism evidence="8 9">
    <name type="scientific">Amorphus orientalis</name>
    <dbReference type="NCBI Taxonomy" id="649198"/>
    <lineage>
        <taxon>Bacteria</taxon>
        <taxon>Pseudomonadati</taxon>
        <taxon>Pseudomonadota</taxon>
        <taxon>Alphaproteobacteria</taxon>
        <taxon>Hyphomicrobiales</taxon>
        <taxon>Amorphaceae</taxon>
        <taxon>Amorphus</taxon>
    </lineage>
</organism>
<dbReference type="Pfam" id="PF21006">
    <property type="entry name" value="NHase_beta_N"/>
    <property type="match status" value="1"/>
</dbReference>
<evidence type="ECO:0000313" key="9">
    <source>
        <dbReference type="Proteomes" id="UP001229244"/>
    </source>
</evidence>
<dbReference type="PIRSF" id="PIRSF001427">
    <property type="entry name" value="NHase_beta"/>
    <property type="match status" value="1"/>
</dbReference>
<feature type="domain" description="Nitrile hydratase beta subunit-like N-terminal" evidence="7">
    <location>
        <begin position="1"/>
        <end position="105"/>
    </location>
</feature>
<evidence type="ECO:0000256" key="4">
    <source>
        <dbReference type="ARBA" id="ARBA00044877"/>
    </source>
</evidence>
<gene>
    <name evidence="8" type="ORF">J2S73_000904</name>
</gene>
<dbReference type="InterPro" id="IPR049054">
    <property type="entry name" value="CN_hydtase_beta-like_N"/>
</dbReference>